<evidence type="ECO:0000256" key="1">
    <source>
        <dbReference type="ARBA" id="ARBA00008791"/>
    </source>
</evidence>
<dbReference type="Gene3D" id="3.40.50.620">
    <property type="entry name" value="HUPs"/>
    <property type="match status" value="1"/>
</dbReference>
<name>A0ABY9E9D0_9GAMM</name>
<dbReference type="InterPro" id="IPR006016">
    <property type="entry name" value="UspA"/>
</dbReference>
<accession>A0ABY9E9D0</accession>
<keyword evidence="4" id="KW-1185">Reference proteome</keyword>
<dbReference type="Pfam" id="PF00582">
    <property type="entry name" value="Usp"/>
    <property type="match status" value="1"/>
</dbReference>
<gene>
    <name evidence="3" type="ORF">M8T91_13785</name>
</gene>
<protein>
    <submittedName>
        <fullName evidence="3">Universal stress protein</fullName>
    </submittedName>
</protein>
<dbReference type="PRINTS" id="PR01438">
    <property type="entry name" value="UNVRSLSTRESS"/>
</dbReference>
<dbReference type="InterPro" id="IPR014729">
    <property type="entry name" value="Rossmann-like_a/b/a_fold"/>
</dbReference>
<sequence length="146" mass="16106">MPTQKIYLVAVDGSEWGNRAADYAVSMAKQTGARIRMITVIPWSSNDSTDEVVYHTDNGGKEEEKDYANNNILAPIIEKHKDSGVAIESEYLWGKPVEVIHKRAKETKANQIFVGRRGRSRFANLVLGSVANSLAHTVGKPITLVP</sequence>
<reference evidence="3 4" key="1">
    <citation type="submission" date="2022-05" db="EMBL/GenBank/DDBJ databases">
        <title>Microbulbifer sp. nov., isolated from sponge.</title>
        <authorList>
            <person name="Gao L."/>
        </authorList>
    </citation>
    <scope>NUCLEOTIDE SEQUENCE [LARGE SCALE GENOMIC DNA]</scope>
    <source>
        <strain evidence="3 4">MI-G</strain>
    </source>
</reference>
<dbReference type="CDD" id="cd00293">
    <property type="entry name" value="USP-like"/>
    <property type="match status" value="1"/>
</dbReference>
<dbReference type="SUPFAM" id="SSF52402">
    <property type="entry name" value="Adenine nucleotide alpha hydrolases-like"/>
    <property type="match status" value="1"/>
</dbReference>
<evidence type="ECO:0000259" key="2">
    <source>
        <dbReference type="Pfam" id="PF00582"/>
    </source>
</evidence>
<evidence type="ECO:0000313" key="4">
    <source>
        <dbReference type="Proteomes" id="UP001321520"/>
    </source>
</evidence>
<dbReference type="PANTHER" id="PTHR46268:SF6">
    <property type="entry name" value="UNIVERSAL STRESS PROTEIN UP12"/>
    <property type="match status" value="1"/>
</dbReference>
<dbReference type="InterPro" id="IPR006015">
    <property type="entry name" value="Universal_stress_UspA"/>
</dbReference>
<comment type="similarity">
    <text evidence="1">Belongs to the universal stress protein A family.</text>
</comment>
<organism evidence="3 4">
    <name type="scientific">Microbulbifer spongiae</name>
    <dbReference type="NCBI Taxonomy" id="2944933"/>
    <lineage>
        <taxon>Bacteria</taxon>
        <taxon>Pseudomonadati</taxon>
        <taxon>Pseudomonadota</taxon>
        <taxon>Gammaproteobacteria</taxon>
        <taxon>Cellvibrionales</taxon>
        <taxon>Microbulbiferaceae</taxon>
        <taxon>Microbulbifer</taxon>
    </lineage>
</organism>
<proteinExistence type="inferred from homology"/>
<feature type="domain" description="UspA" evidence="2">
    <location>
        <begin position="8"/>
        <end position="146"/>
    </location>
</feature>
<evidence type="ECO:0000313" key="3">
    <source>
        <dbReference type="EMBL" id="WKD48956.1"/>
    </source>
</evidence>
<dbReference type="Proteomes" id="UP001321520">
    <property type="component" value="Chromosome"/>
</dbReference>
<dbReference type="EMBL" id="CP098023">
    <property type="protein sequence ID" value="WKD48956.1"/>
    <property type="molecule type" value="Genomic_DNA"/>
</dbReference>
<dbReference type="RefSeq" id="WP_301414741.1">
    <property type="nucleotide sequence ID" value="NZ_CP098023.1"/>
</dbReference>
<dbReference type="PANTHER" id="PTHR46268">
    <property type="entry name" value="STRESS RESPONSE PROTEIN NHAX"/>
    <property type="match status" value="1"/>
</dbReference>